<evidence type="ECO:0000313" key="3">
    <source>
        <dbReference type="Proteomes" id="UP000256305"/>
    </source>
</evidence>
<dbReference type="EMBL" id="QUAE01000017">
    <property type="protein sequence ID" value="REJ07439.1"/>
    <property type="molecule type" value="Genomic_DNA"/>
</dbReference>
<keyword evidence="3" id="KW-1185">Reference proteome</keyword>
<comment type="caution">
    <text evidence="2">The sequence shown here is derived from an EMBL/GenBank/DDBJ whole genome shotgun (WGS) entry which is preliminary data.</text>
</comment>
<organism evidence="2 3">
    <name type="scientific">Halobacillus trueperi</name>
    <dbReference type="NCBI Taxonomy" id="156205"/>
    <lineage>
        <taxon>Bacteria</taxon>
        <taxon>Bacillati</taxon>
        <taxon>Bacillota</taxon>
        <taxon>Bacilli</taxon>
        <taxon>Bacillales</taxon>
        <taxon>Bacillaceae</taxon>
        <taxon>Halobacillus</taxon>
    </lineage>
</organism>
<name>A0A3E0J3P8_9BACI</name>
<evidence type="ECO:0000313" key="2">
    <source>
        <dbReference type="EMBL" id="REJ07439.1"/>
    </source>
</evidence>
<dbReference type="Proteomes" id="UP000256305">
    <property type="component" value="Unassembled WGS sequence"/>
</dbReference>
<proteinExistence type="predicted"/>
<feature type="transmembrane region" description="Helical" evidence="1">
    <location>
        <begin position="7"/>
        <end position="29"/>
    </location>
</feature>
<reference evidence="2 3" key="1">
    <citation type="submission" date="2018-08" db="EMBL/GenBank/DDBJ databases">
        <title>Genome sequence of Halobacillus trueperi KCTC 3686.</title>
        <authorList>
            <person name="Cho K.H."/>
            <person name="Kwak M.-J."/>
            <person name="Kim B.-Y."/>
            <person name="Chun J."/>
        </authorList>
    </citation>
    <scope>NUCLEOTIDE SEQUENCE [LARGE SCALE GENOMIC DNA]</scope>
    <source>
        <strain evidence="2 3">KCTC 3686</strain>
    </source>
</reference>
<sequence length="77" mass="8758">MKKYIVFIFTLILSYVLVSWGTGLVLTFLHDADPWIVNAGEDPSVFVRIMPALTVVLPIIMAIFITNKFGQTRRTKE</sequence>
<keyword evidence="1" id="KW-0472">Membrane</keyword>
<keyword evidence="1" id="KW-1133">Transmembrane helix</keyword>
<accession>A0A3E0J3P8</accession>
<feature type="transmembrane region" description="Helical" evidence="1">
    <location>
        <begin position="49"/>
        <end position="66"/>
    </location>
</feature>
<protein>
    <submittedName>
        <fullName evidence="2">Uncharacterized protein</fullName>
    </submittedName>
</protein>
<gene>
    <name evidence="2" type="ORF">DYE48_16155</name>
</gene>
<keyword evidence="1" id="KW-0812">Transmembrane</keyword>
<dbReference type="AlphaFoldDB" id="A0A3E0J3P8"/>
<evidence type="ECO:0000256" key="1">
    <source>
        <dbReference type="SAM" id="Phobius"/>
    </source>
</evidence>